<reference evidence="1" key="2">
    <citation type="submission" date="2021-04" db="EMBL/GenBank/DDBJ databases">
        <authorList>
            <person name="Gilroy R."/>
        </authorList>
    </citation>
    <scope>NUCLEOTIDE SEQUENCE</scope>
    <source>
        <strain evidence="1">USAMLcec3-2134</strain>
    </source>
</reference>
<dbReference type="AlphaFoldDB" id="A0A9D2MPT3"/>
<dbReference type="EMBL" id="DWXE01000004">
    <property type="protein sequence ID" value="HJB90012.1"/>
    <property type="molecule type" value="Genomic_DNA"/>
</dbReference>
<sequence>MSYLERDYYDSVFGGEPVPDADFPSLLARAEEIVEELCMYRICPENMDKYGTDTQERIKRAICAQIEYLDANGGSDLDNGVSLQSATLGKFSYSAGGAVGGGSAEQSIYAPRAVRILAPTGLLYRGGGCA</sequence>
<evidence type="ECO:0000313" key="1">
    <source>
        <dbReference type="EMBL" id="HJB90012.1"/>
    </source>
</evidence>
<protein>
    <submittedName>
        <fullName evidence="1">Uncharacterized protein</fullName>
    </submittedName>
</protein>
<name>A0A9D2MPT3_9FIRM</name>
<comment type="caution">
    <text evidence="1">The sequence shown here is derived from an EMBL/GenBank/DDBJ whole genome shotgun (WGS) entry which is preliminary data.</text>
</comment>
<accession>A0A9D2MPT3</accession>
<proteinExistence type="predicted"/>
<organism evidence="1 2">
    <name type="scientific">Candidatus Eisenbergiella merdigallinarum</name>
    <dbReference type="NCBI Taxonomy" id="2838552"/>
    <lineage>
        <taxon>Bacteria</taxon>
        <taxon>Bacillati</taxon>
        <taxon>Bacillota</taxon>
        <taxon>Clostridia</taxon>
        <taxon>Lachnospirales</taxon>
        <taxon>Lachnospiraceae</taxon>
        <taxon>Eisenbergiella</taxon>
    </lineage>
</organism>
<dbReference type="Proteomes" id="UP000886883">
    <property type="component" value="Unassembled WGS sequence"/>
</dbReference>
<gene>
    <name evidence="1" type="ORF">H9763_00905</name>
</gene>
<evidence type="ECO:0000313" key="2">
    <source>
        <dbReference type="Proteomes" id="UP000886883"/>
    </source>
</evidence>
<reference evidence="1" key="1">
    <citation type="journal article" date="2021" name="PeerJ">
        <title>Extensive microbial diversity within the chicken gut microbiome revealed by metagenomics and culture.</title>
        <authorList>
            <person name="Gilroy R."/>
            <person name="Ravi A."/>
            <person name="Getino M."/>
            <person name="Pursley I."/>
            <person name="Horton D.L."/>
            <person name="Alikhan N.F."/>
            <person name="Baker D."/>
            <person name="Gharbi K."/>
            <person name="Hall N."/>
            <person name="Watson M."/>
            <person name="Adriaenssens E.M."/>
            <person name="Foster-Nyarko E."/>
            <person name="Jarju S."/>
            <person name="Secka A."/>
            <person name="Antonio M."/>
            <person name="Oren A."/>
            <person name="Chaudhuri R.R."/>
            <person name="La Ragione R."/>
            <person name="Hildebrand F."/>
            <person name="Pallen M.J."/>
        </authorList>
    </citation>
    <scope>NUCLEOTIDE SEQUENCE</scope>
    <source>
        <strain evidence="1">USAMLcec3-2134</strain>
    </source>
</reference>